<dbReference type="PROSITE" id="PS50263">
    <property type="entry name" value="CN_HYDROLASE"/>
    <property type="match status" value="1"/>
</dbReference>
<organism evidence="3 4">
    <name type="scientific">Funneliformis mosseae</name>
    <name type="common">Endomycorrhizal fungus</name>
    <name type="synonym">Glomus mosseae</name>
    <dbReference type="NCBI Taxonomy" id="27381"/>
    <lineage>
        <taxon>Eukaryota</taxon>
        <taxon>Fungi</taxon>
        <taxon>Fungi incertae sedis</taxon>
        <taxon>Mucoromycota</taxon>
        <taxon>Glomeromycotina</taxon>
        <taxon>Glomeromycetes</taxon>
        <taxon>Glomerales</taxon>
        <taxon>Glomeraceae</taxon>
        <taxon>Funneliformis</taxon>
    </lineage>
</organism>
<name>A0A9N8V4W8_FUNMO</name>
<dbReference type="SUPFAM" id="SSF56317">
    <property type="entry name" value="Carbon-nitrogen hydrolase"/>
    <property type="match status" value="1"/>
</dbReference>
<dbReference type="Pfam" id="PF00795">
    <property type="entry name" value="CN_hydrolase"/>
    <property type="match status" value="1"/>
</dbReference>
<dbReference type="Gene3D" id="3.60.110.10">
    <property type="entry name" value="Carbon-nitrogen hydrolase"/>
    <property type="match status" value="1"/>
</dbReference>
<protein>
    <submittedName>
        <fullName evidence="3">2434_t:CDS:1</fullName>
    </submittedName>
</protein>
<reference evidence="3" key="1">
    <citation type="submission" date="2021-06" db="EMBL/GenBank/DDBJ databases">
        <authorList>
            <person name="Kallberg Y."/>
            <person name="Tangrot J."/>
            <person name="Rosling A."/>
        </authorList>
    </citation>
    <scope>NUCLEOTIDE SEQUENCE</scope>
    <source>
        <strain evidence="3">87-6 pot B 2015</strain>
    </source>
</reference>
<dbReference type="CDD" id="cd07572">
    <property type="entry name" value="nit"/>
    <property type="match status" value="1"/>
</dbReference>
<dbReference type="EMBL" id="CAJVPP010000012">
    <property type="protein sequence ID" value="CAG8434825.1"/>
    <property type="molecule type" value="Genomic_DNA"/>
</dbReference>
<dbReference type="InterPro" id="IPR045254">
    <property type="entry name" value="Nit1/2_C-N_Hydrolase"/>
</dbReference>
<proteinExistence type="predicted"/>
<gene>
    <name evidence="3" type="ORF">FMOSSE_LOCUS156</name>
</gene>
<sequence length="275" mass="31024">MYLAAVAQFCATNLITKNRQICIELLEKASRNGATMIFFPEASDFIAKDSEETLSLTSSISNNSFVNDIKDAAIKRNIWVSMGIHESVSHDPQRIYNSHIIINSQGSIIEKYRKLHLFDVNIKDGPIHLESNTTIRGEKICDPIPTPLGNLGLMICYDLRFPELSLELRKRSADILTFPSAFTIKTGQAHWEVLLRARAIENQCYVVASAQIGQHNEKRASYGHAMIVDPWGTVLARCSETVEPSLAFAEINLDQLKRIRTEIPVLNHRRTDIFN</sequence>
<comment type="caution">
    <text evidence="3">The sequence shown here is derived from an EMBL/GenBank/DDBJ whole genome shotgun (WGS) entry which is preliminary data.</text>
</comment>
<keyword evidence="1" id="KW-0378">Hydrolase</keyword>
<evidence type="ECO:0000313" key="4">
    <source>
        <dbReference type="Proteomes" id="UP000789375"/>
    </source>
</evidence>
<accession>A0A9N8V4W8</accession>
<keyword evidence="4" id="KW-1185">Reference proteome</keyword>
<dbReference type="InterPro" id="IPR003010">
    <property type="entry name" value="C-N_Hydrolase"/>
</dbReference>
<dbReference type="AlphaFoldDB" id="A0A9N8V4W8"/>
<evidence type="ECO:0000313" key="3">
    <source>
        <dbReference type="EMBL" id="CAG8434825.1"/>
    </source>
</evidence>
<dbReference type="PANTHER" id="PTHR23088:SF27">
    <property type="entry name" value="DEAMINATED GLUTATHIONE AMIDASE"/>
    <property type="match status" value="1"/>
</dbReference>
<dbReference type="GO" id="GO:0016811">
    <property type="term" value="F:hydrolase activity, acting on carbon-nitrogen (but not peptide) bonds, in linear amides"/>
    <property type="evidence" value="ECO:0007669"/>
    <property type="project" value="InterPro"/>
</dbReference>
<feature type="domain" description="CN hydrolase" evidence="2">
    <location>
        <begin position="2"/>
        <end position="253"/>
    </location>
</feature>
<dbReference type="Proteomes" id="UP000789375">
    <property type="component" value="Unassembled WGS sequence"/>
</dbReference>
<evidence type="ECO:0000259" key="2">
    <source>
        <dbReference type="PROSITE" id="PS50263"/>
    </source>
</evidence>
<evidence type="ECO:0000256" key="1">
    <source>
        <dbReference type="ARBA" id="ARBA00022801"/>
    </source>
</evidence>
<dbReference type="FunFam" id="3.60.110.10:FF:000005">
    <property type="entry name" value="nitrilase homolog 1 isoform X1"/>
    <property type="match status" value="1"/>
</dbReference>
<dbReference type="PANTHER" id="PTHR23088">
    <property type="entry name" value="NITRILASE-RELATED"/>
    <property type="match status" value="1"/>
</dbReference>
<dbReference type="InterPro" id="IPR036526">
    <property type="entry name" value="C-N_Hydrolase_sf"/>
</dbReference>